<evidence type="ECO:0000256" key="1">
    <source>
        <dbReference type="ARBA" id="ARBA00023110"/>
    </source>
</evidence>
<comment type="similarity">
    <text evidence="3">Belongs to the cyclophilin-type PPIase family.</text>
</comment>
<name>A0A809RB31_9BACT</name>
<keyword evidence="1 3" id="KW-0697">Rotamase</keyword>
<reference evidence="6" key="1">
    <citation type="journal article" name="DNA Res.">
        <title>The physiological potential of anammox bacteria as revealed by their core genome structure.</title>
        <authorList>
            <person name="Okubo T."/>
            <person name="Toyoda A."/>
            <person name="Fukuhara K."/>
            <person name="Uchiyama I."/>
            <person name="Harigaya Y."/>
            <person name="Kuroiwa M."/>
            <person name="Suzuki T."/>
            <person name="Murakami Y."/>
            <person name="Suwa Y."/>
            <person name="Takami H."/>
        </authorList>
    </citation>
    <scope>NUCLEOTIDE SEQUENCE</scope>
    <source>
        <strain evidence="6">317325-2</strain>
    </source>
</reference>
<dbReference type="EC" id="5.2.1.8" evidence="3"/>
<evidence type="ECO:0000256" key="4">
    <source>
        <dbReference type="SAM" id="MobiDB-lite"/>
    </source>
</evidence>
<comment type="function">
    <text evidence="3">PPIases accelerate the folding of proteins. It catalyzes the cis-trans isomerization of proline imidic peptide bonds in oligopeptides.</text>
</comment>
<dbReference type="EMBL" id="AP021858">
    <property type="protein sequence ID" value="BBO24763.1"/>
    <property type="molecule type" value="Genomic_DNA"/>
</dbReference>
<dbReference type="KEGG" id="npy:NPRO_23580"/>
<evidence type="ECO:0000256" key="3">
    <source>
        <dbReference type="RuleBase" id="RU363019"/>
    </source>
</evidence>
<dbReference type="PANTHER" id="PTHR43246">
    <property type="entry name" value="PEPTIDYL-PROLYL CIS-TRANS ISOMERASE CYP38, CHLOROPLASTIC"/>
    <property type="match status" value="1"/>
</dbReference>
<dbReference type="SUPFAM" id="SSF50891">
    <property type="entry name" value="Cyclophilin-like"/>
    <property type="match status" value="1"/>
</dbReference>
<protein>
    <recommendedName>
        <fullName evidence="3">Peptidyl-prolyl cis-trans isomerase</fullName>
        <shortName evidence="3">PPIase</shortName>
        <ecNumber evidence="3">5.2.1.8</ecNumber>
    </recommendedName>
</protein>
<dbReference type="Pfam" id="PF00160">
    <property type="entry name" value="Pro_isomerase"/>
    <property type="match status" value="1"/>
</dbReference>
<evidence type="ECO:0000259" key="5">
    <source>
        <dbReference type="PROSITE" id="PS50072"/>
    </source>
</evidence>
<evidence type="ECO:0000313" key="6">
    <source>
        <dbReference type="EMBL" id="BBO24763.1"/>
    </source>
</evidence>
<dbReference type="PRINTS" id="PR00153">
    <property type="entry name" value="CSAPPISMRASE"/>
</dbReference>
<sequence length="187" mass="19793">MTFVRSLLGLIAAIAALLVASGSGGFDPRGPTLLRLEIEARGNVDILLHTAEAPKTTAHIAALVERGFYNGQRFFKVVTSPRPYLVQTGDPASRDATKLDDPTMGTGGSGTKVPYESSGFSNVMGAVGLSTPPNDRNGGDSQFYILLDNAKFLDGSYTVFGKVQSGMDVVKSIRKGDKIVAARIVRS</sequence>
<dbReference type="GO" id="GO:0003755">
    <property type="term" value="F:peptidyl-prolyl cis-trans isomerase activity"/>
    <property type="evidence" value="ECO:0007669"/>
    <property type="project" value="UniProtKB-UniRule"/>
</dbReference>
<evidence type="ECO:0000313" key="7">
    <source>
        <dbReference type="Proteomes" id="UP000662873"/>
    </source>
</evidence>
<dbReference type="Gene3D" id="2.40.100.10">
    <property type="entry name" value="Cyclophilin-like"/>
    <property type="match status" value="1"/>
</dbReference>
<feature type="compositionally biased region" description="Basic and acidic residues" evidence="4">
    <location>
        <begin position="92"/>
        <end position="101"/>
    </location>
</feature>
<feature type="region of interest" description="Disordered" evidence="4">
    <location>
        <begin position="86"/>
        <end position="112"/>
    </location>
</feature>
<comment type="catalytic activity">
    <reaction evidence="3">
        <text>[protein]-peptidylproline (omega=180) = [protein]-peptidylproline (omega=0)</text>
        <dbReference type="Rhea" id="RHEA:16237"/>
        <dbReference type="Rhea" id="RHEA-COMP:10747"/>
        <dbReference type="Rhea" id="RHEA-COMP:10748"/>
        <dbReference type="ChEBI" id="CHEBI:83833"/>
        <dbReference type="ChEBI" id="CHEBI:83834"/>
        <dbReference type="EC" id="5.2.1.8"/>
    </reaction>
</comment>
<dbReference type="PROSITE" id="PS50072">
    <property type="entry name" value="CSA_PPIASE_2"/>
    <property type="match status" value="1"/>
</dbReference>
<dbReference type="InterPro" id="IPR029000">
    <property type="entry name" value="Cyclophilin-like_dom_sf"/>
</dbReference>
<dbReference type="AlphaFoldDB" id="A0A809RB31"/>
<dbReference type="InterPro" id="IPR044665">
    <property type="entry name" value="E_coli_cyclophilin_A-like"/>
</dbReference>
<gene>
    <name evidence="6" type="ORF">NPRO_23580</name>
</gene>
<evidence type="ECO:0000256" key="2">
    <source>
        <dbReference type="ARBA" id="ARBA00023235"/>
    </source>
</evidence>
<accession>A0A809RB31</accession>
<dbReference type="Proteomes" id="UP000662873">
    <property type="component" value="Chromosome"/>
</dbReference>
<feature type="domain" description="PPIase cyclophilin-type" evidence="5">
    <location>
        <begin position="39"/>
        <end position="175"/>
    </location>
</feature>
<keyword evidence="2 3" id="KW-0413">Isomerase</keyword>
<proteinExistence type="inferred from homology"/>
<organism evidence="6 7">
    <name type="scientific">Candidatus Nitrosymbiomonas proteolyticus</name>
    <dbReference type="NCBI Taxonomy" id="2608984"/>
    <lineage>
        <taxon>Bacteria</taxon>
        <taxon>Bacillati</taxon>
        <taxon>Armatimonadota</taxon>
        <taxon>Armatimonadota incertae sedis</taxon>
        <taxon>Candidatus Nitrosymbiomonas</taxon>
    </lineage>
</organism>
<dbReference type="InterPro" id="IPR002130">
    <property type="entry name" value="Cyclophilin-type_PPIase_dom"/>
</dbReference>